<feature type="domain" description="Tyr recombinase" evidence="4">
    <location>
        <begin position="165"/>
        <end position="363"/>
    </location>
</feature>
<evidence type="ECO:0000259" key="4">
    <source>
        <dbReference type="PROSITE" id="PS51898"/>
    </source>
</evidence>
<dbReference type="InterPro" id="IPR013762">
    <property type="entry name" value="Integrase-like_cat_sf"/>
</dbReference>
<dbReference type="InterPro" id="IPR011010">
    <property type="entry name" value="DNA_brk_join_enz"/>
</dbReference>
<dbReference type="PROSITE" id="PS51898">
    <property type="entry name" value="TYR_RECOMBINASE"/>
    <property type="match status" value="1"/>
</dbReference>
<name>A0ABZ2SS41_9ENTE</name>
<dbReference type="InterPro" id="IPR010998">
    <property type="entry name" value="Integrase_recombinase_N"/>
</dbReference>
<protein>
    <recommendedName>
        <fullName evidence="4">Tyr recombinase domain-containing protein</fullName>
    </recommendedName>
</protein>
<evidence type="ECO:0000256" key="1">
    <source>
        <dbReference type="ARBA" id="ARBA00008857"/>
    </source>
</evidence>
<proteinExistence type="inferred from homology"/>
<dbReference type="Pfam" id="PF13102">
    <property type="entry name" value="Phage_int_SAM_5"/>
    <property type="match status" value="1"/>
</dbReference>
<organism evidence="5 6">
    <name type="scientific">Candidatus Enterococcus lowellii</name>
    <dbReference type="NCBI Taxonomy" id="2230877"/>
    <lineage>
        <taxon>Bacteria</taxon>
        <taxon>Bacillati</taxon>
        <taxon>Bacillota</taxon>
        <taxon>Bacilli</taxon>
        <taxon>Lactobacillales</taxon>
        <taxon>Enterococcaceae</taxon>
        <taxon>Enterococcus</taxon>
    </lineage>
</organism>
<dbReference type="CDD" id="cd01189">
    <property type="entry name" value="INT_ICEBs1_C_like"/>
    <property type="match status" value="1"/>
</dbReference>
<accession>A0ABZ2SS41</accession>
<dbReference type="SUPFAM" id="SSF56349">
    <property type="entry name" value="DNA breaking-rejoining enzymes"/>
    <property type="match status" value="1"/>
</dbReference>
<dbReference type="Pfam" id="PF00589">
    <property type="entry name" value="Phage_integrase"/>
    <property type="match status" value="1"/>
</dbReference>
<gene>
    <name evidence="5" type="ORF">DOK78_002621</name>
</gene>
<keyword evidence="2" id="KW-0238">DNA-binding</keyword>
<keyword evidence="3" id="KW-0233">DNA recombination</keyword>
<dbReference type="Gene3D" id="1.10.443.10">
    <property type="entry name" value="Intergrase catalytic core"/>
    <property type="match status" value="1"/>
</dbReference>
<dbReference type="PANTHER" id="PTHR30349:SF64">
    <property type="entry name" value="PROPHAGE INTEGRASE INTD-RELATED"/>
    <property type="match status" value="1"/>
</dbReference>
<dbReference type="Proteomes" id="UP000664701">
    <property type="component" value="Chromosome"/>
</dbReference>
<comment type="similarity">
    <text evidence="1">Belongs to the 'phage' integrase family.</text>
</comment>
<dbReference type="RefSeq" id="WP_207871850.1">
    <property type="nucleotide sequence ID" value="NZ_CP147251.1"/>
</dbReference>
<sequence>MTIRKDKATGTWIVDISDGFNPVTGKRNRFIKRQIKTRKEAIKLEQELRFTKFGDTSLAGATIEMLYQIAVEEDKRSNRKESYLQTQEYNYNRHIKGYFEKAKIELLTYKELEVFRTSLTNKGLSNNTVNKLMIQLKKLLDVAVKQGFLKVNPCTQLKKLPVKKKKMDYWTTEDFNHFMSLFKPDEYPYKLFFKVAFSTGMRMGELLGLTWEDINLRRNIIDVNKTLIHLTGKNILNEPKTSAGSRQIALHSNLSDELWDWKDKQHELLSPFVPETEKLQVFQFVPEIMTRFKVSKKYDDVVERSSTLKRIRIHDLRHSHVAFLIDNEEDPFIIKERIGHASINTTYDIYGHLYPNKQQSLADKLNNAIV</sequence>
<evidence type="ECO:0000256" key="2">
    <source>
        <dbReference type="ARBA" id="ARBA00023125"/>
    </source>
</evidence>
<evidence type="ECO:0000313" key="6">
    <source>
        <dbReference type="Proteomes" id="UP000664701"/>
    </source>
</evidence>
<dbReference type="PANTHER" id="PTHR30349">
    <property type="entry name" value="PHAGE INTEGRASE-RELATED"/>
    <property type="match status" value="1"/>
</dbReference>
<dbReference type="EMBL" id="CP147251">
    <property type="protein sequence ID" value="WYJ77981.1"/>
    <property type="molecule type" value="Genomic_DNA"/>
</dbReference>
<dbReference type="InterPro" id="IPR002104">
    <property type="entry name" value="Integrase_catalytic"/>
</dbReference>
<reference evidence="5 6" key="1">
    <citation type="submission" date="2024-03" db="EMBL/GenBank/DDBJ databases">
        <title>The Genome Sequence of Enterococcus sp. DIV2402.</title>
        <authorList>
            <consortium name="The Broad Institute Genomics Platform"/>
            <consortium name="The Broad Institute Microbial Omics Core"/>
            <consortium name="The Broad Institute Genomic Center for Infectious Diseases"/>
            <person name="Earl A."/>
            <person name="Manson A."/>
            <person name="Gilmore M."/>
            <person name="Schwartman J."/>
            <person name="Shea T."/>
            <person name="Abouelleil A."/>
            <person name="Cao P."/>
            <person name="Chapman S."/>
            <person name="Cusick C."/>
            <person name="Young S."/>
            <person name="Neafsey D."/>
            <person name="Nusbaum C."/>
            <person name="Birren B."/>
        </authorList>
    </citation>
    <scope>NUCLEOTIDE SEQUENCE [LARGE SCALE GENOMIC DNA]</scope>
    <source>
        <strain evidence="5 6">DIV2402</strain>
    </source>
</reference>
<dbReference type="Gene3D" id="1.10.150.130">
    <property type="match status" value="1"/>
</dbReference>
<evidence type="ECO:0000256" key="3">
    <source>
        <dbReference type="ARBA" id="ARBA00023172"/>
    </source>
</evidence>
<keyword evidence="6" id="KW-1185">Reference proteome</keyword>
<evidence type="ECO:0000313" key="5">
    <source>
        <dbReference type="EMBL" id="WYJ77981.1"/>
    </source>
</evidence>
<dbReference type="InterPro" id="IPR050090">
    <property type="entry name" value="Tyrosine_recombinase_XerCD"/>
</dbReference>
<dbReference type="InterPro" id="IPR025269">
    <property type="entry name" value="SAM-like_dom"/>
</dbReference>